<name>A0ABT7N9R9_9BURK</name>
<accession>A0ABT7N9R9</accession>
<dbReference type="CDD" id="cd03443">
    <property type="entry name" value="PaaI_thioesterase"/>
    <property type="match status" value="1"/>
</dbReference>
<proteinExistence type="predicted"/>
<dbReference type="InterPro" id="IPR029069">
    <property type="entry name" value="HotDog_dom_sf"/>
</dbReference>
<dbReference type="RefSeq" id="WP_286659784.1">
    <property type="nucleotide sequence ID" value="NZ_JASZYV010000002.1"/>
</dbReference>
<dbReference type="GO" id="GO:0016787">
    <property type="term" value="F:hydrolase activity"/>
    <property type="evidence" value="ECO:0007669"/>
    <property type="project" value="UniProtKB-KW"/>
</dbReference>
<dbReference type="Proteomes" id="UP001174908">
    <property type="component" value="Unassembled WGS sequence"/>
</dbReference>
<keyword evidence="2" id="KW-1185">Reference proteome</keyword>
<dbReference type="SUPFAM" id="SSF54637">
    <property type="entry name" value="Thioesterase/thiol ester dehydrase-isomerase"/>
    <property type="match status" value="1"/>
</dbReference>
<keyword evidence="1" id="KW-0378">Hydrolase</keyword>
<organism evidence="1 2">
    <name type="scientific">Variovorax dokdonensis</name>
    <dbReference type="NCBI Taxonomy" id="344883"/>
    <lineage>
        <taxon>Bacteria</taxon>
        <taxon>Pseudomonadati</taxon>
        <taxon>Pseudomonadota</taxon>
        <taxon>Betaproteobacteria</taxon>
        <taxon>Burkholderiales</taxon>
        <taxon>Comamonadaceae</taxon>
        <taxon>Variovorax</taxon>
    </lineage>
</organism>
<gene>
    <name evidence="1" type="ORF">QTH91_09245</name>
</gene>
<evidence type="ECO:0000313" key="1">
    <source>
        <dbReference type="EMBL" id="MDM0044664.1"/>
    </source>
</evidence>
<evidence type="ECO:0000313" key="2">
    <source>
        <dbReference type="Proteomes" id="UP001174908"/>
    </source>
</evidence>
<dbReference type="EMBL" id="JASZYV010000002">
    <property type="protein sequence ID" value="MDM0044664.1"/>
    <property type="molecule type" value="Genomic_DNA"/>
</dbReference>
<protein>
    <submittedName>
        <fullName evidence="1">PaaI family thioesterase</fullName>
        <ecNumber evidence="1">3.1.2.-</ecNumber>
    </submittedName>
</protein>
<dbReference type="EC" id="3.1.2.-" evidence="1"/>
<sequence length="141" mass="14934">MSNAQQVRDAVLAMPMARTLQLDFRELEAGRSEIQMPVLDAFCFRPGQLQATAVFAIADFAAVSAAGTVLPEGWINATIDGTLKLVAPARGSHLRARGRVVDASRLLTICAAEVYAVDGNGGETLCATLLGTARNIDPARH</sequence>
<reference evidence="1" key="1">
    <citation type="submission" date="2023-06" db="EMBL/GenBank/DDBJ databases">
        <authorList>
            <person name="Jiang Y."/>
            <person name="Liu Q."/>
        </authorList>
    </citation>
    <scope>NUCLEOTIDE SEQUENCE</scope>
    <source>
        <strain evidence="1">CGMCC 1.12089</strain>
    </source>
</reference>
<dbReference type="Gene3D" id="3.10.129.10">
    <property type="entry name" value="Hotdog Thioesterase"/>
    <property type="match status" value="1"/>
</dbReference>
<comment type="caution">
    <text evidence="1">The sequence shown here is derived from an EMBL/GenBank/DDBJ whole genome shotgun (WGS) entry which is preliminary data.</text>
</comment>